<dbReference type="PANTHER" id="PTHR47326">
    <property type="entry name" value="TRANSPOSABLE ELEMENT TC3 TRANSPOSASE-LIKE PROTEIN"/>
    <property type="match status" value="1"/>
</dbReference>
<dbReference type="GO" id="GO:0003676">
    <property type="term" value="F:nucleic acid binding"/>
    <property type="evidence" value="ECO:0007669"/>
    <property type="project" value="InterPro"/>
</dbReference>
<accession>A0A2J7Q231</accession>
<dbReference type="PANTHER" id="PTHR47326:SF1">
    <property type="entry name" value="HTH PSQ-TYPE DOMAIN-CONTAINING PROTEIN"/>
    <property type="match status" value="1"/>
</dbReference>
<dbReference type="STRING" id="105785.A0A2J7Q231"/>
<name>A0A2J7Q231_9NEOP</name>
<protein>
    <recommendedName>
        <fullName evidence="3">Tc1-like transposase DDE domain-containing protein</fullName>
    </recommendedName>
</protein>
<dbReference type="AlphaFoldDB" id="A0A2J7Q231"/>
<dbReference type="Proteomes" id="UP000235965">
    <property type="component" value="Unassembled WGS sequence"/>
</dbReference>
<organism evidence="1 2">
    <name type="scientific">Cryptotermes secundus</name>
    <dbReference type="NCBI Taxonomy" id="105785"/>
    <lineage>
        <taxon>Eukaryota</taxon>
        <taxon>Metazoa</taxon>
        <taxon>Ecdysozoa</taxon>
        <taxon>Arthropoda</taxon>
        <taxon>Hexapoda</taxon>
        <taxon>Insecta</taxon>
        <taxon>Pterygota</taxon>
        <taxon>Neoptera</taxon>
        <taxon>Polyneoptera</taxon>
        <taxon>Dictyoptera</taxon>
        <taxon>Blattodea</taxon>
        <taxon>Blattoidea</taxon>
        <taxon>Termitoidae</taxon>
        <taxon>Kalotermitidae</taxon>
        <taxon>Cryptotermitinae</taxon>
        <taxon>Cryptotermes</taxon>
    </lineage>
</organism>
<keyword evidence="2" id="KW-1185">Reference proteome</keyword>
<reference evidence="1 2" key="1">
    <citation type="submission" date="2017-12" db="EMBL/GenBank/DDBJ databases">
        <title>Hemimetabolous genomes reveal molecular basis of termite eusociality.</title>
        <authorList>
            <person name="Harrison M.C."/>
            <person name="Jongepier E."/>
            <person name="Robertson H.M."/>
            <person name="Arning N."/>
            <person name="Bitard-Feildel T."/>
            <person name="Chao H."/>
            <person name="Childers C.P."/>
            <person name="Dinh H."/>
            <person name="Doddapaneni H."/>
            <person name="Dugan S."/>
            <person name="Gowin J."/>
            <person name="Greiner C."/>
            <person name="Han Y."/>
            <person name="Hu H."/>
            <person name="Hughes D.S.T."/>
            <person name="Huylmans A.-K."/>
            <person name="Kemena C."/>
            <person name="Kremer L.P.M."/>
            <person name="Lee S.L."/>
            <person name="Lopez-Ezquerra A."/>
            <person name="Mallet L."/>
            <person name="Monroy-Kuhn J.M."/>
            <person name="Moser A."/>
            <person name="Murali S.C."/>
            <person name="Muzny D.M."/>
            <person name="Otani S."/>
            <person name="Piulachs M.-D."/>
            <person name="Poelchau M."/>
            <person name="Qu J."/>
            <person name="Schaub F."/>
            <person name="Wada-Katsumata A."/>
            <person name="Worley K.C."/>
            <person name="Xie Q."/>
            <person name="Ylla G."/>
            <person name="Poulsen M."/>
            <person name="Gibbs R.A."/>
            <person name="Schal C."/>
            <person name="Richards S."/>
            <person name="Belles X."/>
            <person name="Korb J."/>
            <person name="Bornberg-Bauer E."/>
        </authorList>
    </citation>
    <scope>NUCLEOTIDE SEQUENCE [LARGE SCALE GENOMIC DNA]</scope>
    <source>
        <tissue evidence="1">Whole body</tissue>
    </source>
</reference>
<sequence>LDRKRSGRPAILTEAKLADVEKMLQRSPSESQRRLSAHSGISYGSAQRAMKKLHLHAYRVRCVQELKDLDGEKRLLYRRRFRTFVVNHGIEEFDEAWFHLSGYVNSQNNRIWSSDNPHVLHEKPLHCQKIGVWCAVSRRIVGPIFFETAVNSPVYQDIITQFIALLEVDERECCSQQDGATCHTSNETMQFLRELFDDRLILKGLWPPCLPDCKFSGQENRN</sequence>
<dbReference type="EMBL" id="NEVH01019373">
    <property type="protein sequence ID" value="PNF22643.1"/>
    <property type="molecule type" value="Genomic_DNA"/>
</dbReference>
<comment type="caution">
    <text evidence="1">The sequence shown here is derived from an EMBL/GenBank/DDBJ whole genome shotgun (WGS) entry which is preliminary data.</text>
</comment>
<evidence type="ECO:0008006" key="3">
    <source>
        <dbReference type="Google" id="ProtNLM"/>
    </source>
</evidence>
<evidence type="ECO:0000313" key="2">
    <source>
        <dbReference type="Proteomes" id="UP000235965"/>
    </source>
</evidence>
<dbReference type="Gene3D" id="3.30.420.10">
    <property type="entry name" value="Ribonuclease H-like superfamily/Ribonuclease H"/>
    <property type="match status" value="1"/>
</dbReference>
<proteinExistence type="predicted"/>
<gene>
    <name evidence="1" type="ORF">B7P43_G07109</name>
</gene>
<dbReference type="InParanoid" id="A0A2J7Q231"/>
<feature type="non-terminal residue" evidence="1">
    <location>
        <position position="1"/>
    </location>
</feature>
<dbReference type="InterPro" id="IPR036397">
    <property type="entry name" value="RNaseH_sf"/>
</dbReference>
<dbReference type="OrthoDB" id="10007415at2759"/>
<evidence type="ECO:0000313" key="1">
    <source>
        <dbReference type="EMBL" id="PNF22643.1"/>
    </source>
</evidence>